<reference evidence="1 2" key="1">
    <citation type="submission" date="2007-04" db="EMBL/GenBank/DDBJ databases">
        <authorList>
            <person name="Fulton L."/>
            <person name="Clifton S."/>
            <person name="Fulton B."/>
            <person name="Xu J."/>
            <person name="Minx P."/>
            <person name="Pepin K.H."/>
            <person name="Johnson M."/>
            <person name="Thiruvilangam P."/>
            <person name="Bhonagiri V."/>
            <person name="Nash W.E."/>
            <person name="Mardis E.R."/>
            <person name="Wilson R.K."/>
        </authorList>
    </citation>
    <scope>NUCLEOTIDE SEQUENCE [LARGE SCALE GENOMIC DNA]</scope>
    <source>
        <strain evidence="1 2">ATCC 29149</strain>
    </source>
</reference>
<dbReference type="RefSeq" id="WP_004223602.1">
    <property type="nucleotide sequence ID" value="NZ_AAYG02000011.1"/>
</dbReference>
<evidence type="ECO:0000313" key="2">
    <source>
        <dbReference type="Proteomes" id="UP000004410"/>
    </source>
</evidence>
<dbReference type="PaxDb" id="411470-RUMGNA_01476"/>
<comment type="caution">
    <text evidence="1">The sequence shown here is derived from an EMBL/GenBank/DDBJ whole genome shotgun (WGS) entry which is preliminary data.</text>
</comment>
<dbReference type="AlphaFoldDB" id="A7B1Q0"/>
<dbReference type="Proteomes" id="UP000004410">
    <property type="component" value="Unassembled WGS sequence"/>
</dbReference>
<gene>
    <name evidence="1" type="ORF">RUMGNA_01476</name>
</gene>
<accession>A7B1Q0</accession>
<name>A7B1Q0_MEDG7</name>
<reference evidence="1 2" key="2">
    <citation type="submission" date="2007-06" db="EMBL/GenBank/DDBJ databases">
        <title>Draft genome sequence of Ruminococcus gnavus (ATCC 29149).</title>
        <authorList>
            <person name="Sudarsanam P."/>
            <person name="Ley R."/>
            <person name="Guruge J."/>
            <person name="Turnbaugh P.J."/>
            <person name="Mahowald M."/>
            <person name="Liep D."/>
            <person name="Gordon J."/>
        </authorList>
    </citation>
    <scope>NUCLEOTIDE SEQUENCE [LARGE SCALE GENOMIC DNA]</scope>
    <source>
        <strain evidence="1 2">ATCC 29149</strain>
    </source>
</reference>
<dbReference type="eggNOG" id="ENOG5034C7D">
    <property type="taxonomic scope" value="Bacteria"/>
</dbReference>
<organism evidence="1 2">
    <name type="scientific">Mediterraneibacter gnavus (strain ATCC 29149 / DSM 114966 / JCM 6515 / VPI C7-9)</name>
    <name type="common">Ruminococcus gnavus</name>
    <dbReference type="NCBI Taxonomy" id="411470"/>
    <lineage>
        <taxon>Bacteria</taxon>
        <taxon>Bacillati</taxon>
        <taxon>Bacillota</taxon>
        <taxon>Clostridia</taxon>
        <taxon>Lachnospirales</taxon>
        <taxon>Lachnospiraceae</taxon>
        <taxon>Mediterraneibacter</taxon>
    </lineage>
</organism>
<dbReference type="EMBL" id="AAYG02000011">
    <property type="protein sequence ID" value="EDN78172.1"/>
    <property type="molecule type" value="Genomic_DNA"/>
</dbReference>
<evidence type="ECO:0000313" key="1">
    <source>
        <dbReference type="EMBL" id="EDN78172.1"/>
    </source>
</evidence>
<dbReference type="GeneID" id="57433813"/>
<protein>
    <submittedName>
        <fullName evidence="1">Uncharacterized protein</fullName>
    </submittedName>
</protein>
<proteinExistence type="predicted"/>
<sequence>MGTYHYHYKLIATPANPSIHIANYAKYFNKIKQDFNSRTVTNPKKLKGIKLSKSMNNTIELDLWCKNKLCPGRELLGIRRVSEALADIDSRFIIGKSHVLVSA</sequence>